<dbReference type="AlphaFoldDB" id="A0A9Q1HGA4"/>
<keyword evidence="5 9" id="KW-0863">Zinc-finger</keyword>
<sequence length="836" mass="95318">MIWGICIEPGNEHAFTAEEELILSLATVESRSDCEESTFKRGQAGSYSQLILKTATSEQLLCTLVQGTLFQQCLKLKLMPGEKVTFSVQGSCHVFVTGYSYSSPSKPAIDEQRDAQEDVTRDDGNMNDCITKGESEPDDNDIFSDGSDIEEMILLGLANAGCTLSANDRNDEVDWVPEESNYSKVDCDDIETISPNMLESTEDGNYFKGGCDDVETVSPNMLDSTKGSNYSKGDFDDVETISPNMLESAEDGNYSSKGGCDDVETISPKVMEPAESRQQAVEEPKRSKYLTRGNQGQRSGDTGTTGIMQTNSVIQTNVAMDSATTTYHDVITEVGQADVTDVSKQGQQPSSDICHPAQCVAENHYALPQCKETSILSKDSERNQESTLTSEKPTQCRFFENKLSHEKMTLTSHSSERPFLCQNCGKQFSSRAKLSAHEIIHLDKRTFKCGYCEKKFAHKKILTIHERIHESEKPFSCQFCGIKFQRKSALMAHRRTHSKKIYSDGKRHTCQYCGWRFCNKGHLATHIRTHTGEKPFQCGYCANKFARKDSLKLHHERIHTSEKPFNYKVSEKTFHTRSGLRVHEKAHTDEKTLKYKCCGIKFHLKRELIAHSKIHTRGIDTKKVHTATKDFICQYCGWTFKSQGNLKSHERRHTGDRPYQCGYCAKKFARKDVLNIHNRIHTGEKPFNCKYCEKTFRARSSMTVHERTHTEGKTFNYKCCGVEFHIKKDLMAHRKMHPGKIHTIDKQFKCQYCRRKFARKANLAVHEKVHIKERPFQCGYCAKAFSRKDSLKIHERTHTGEKPFSCKYCEKTFCARSNMKSHERTHTRNRNRKAFK</sequence>
<reference evidence="12" key="1">
    <citation type="submission" date="2021-10" db="EMBL/GenBank/DDBJ databases">
        <title>Tropical sea cucumber genome reveals ecological adaptation and Cuvierian tubules defense mechanism.</title>
        <authorList>
            <person name="Chen T."/>
        </authorList>
    </citation>
    <scope>NUCLEOTIDE SEQUENCE</scope>
    <source>
        <strain evidence="12">Nanhai2018</strain>
        <tissue evidence="12">Muscle</tissue>
    </source>
</reference>
<evidence type="ECO:0000256" key="6">
    <source>
        <dbReference type="ARBA" id="ARBA00022833"/>
    </source>
</evidence>
<comment type="similarity">
    <text evidence="2">Belongs to the histone deacetylase HD2 family.</text>
</comment>
<dbReference type="InterPro" id="IPR036236">
    <property type="entry name" value="Znf_C2H2_sf"/>
</dbReference>
<dbReference type="InterPro" id="IPR013087">
    <property type="entry name" value="Znf_C2H2_type"/>
</dbReference>
<feature type="domain" description="C2H2-type" evidence="11">
    <location>
        <begin position="419"/>
        <end position="446"/>
    </location>
</feature>
<dbReference type="SMART" id="SM00355">
    <property type="entry name" value="ZnF_C2H2"/>
    <property type="match status" value="13"/>
</dbReference>
<dbReference type="Gene3D" id="2.60.120.340">
    <property type="entry name" value="Nucleoplasmin core domain"/>
    <property type="match status" value="1"/>
</dbReference>
<evidence type="ECO:0000256" key="2">
    <source>
        <dbReference type="ARBA" id="ARBA00006673"/>
    </source>
</evidence>
<feature type="domain" description="C2H2-type" evidence="11">
    <location>
        <begin position="508"/>
        <end position="535"/>
    </location>
</feature>
<dbReference type="SUPFAM" id="SSF57667">
    <property type="entry name" value="beta-beta-alpha zinc fingers"/>
    <property type="match status" value="8"/>
</dbReference>
<organism evidence="12 13">
    <name type="scientific">Holothuria leucospilota</name>
    <name type="common">Black long sea cucumber</name>
    <name type="synonym">Mertensiothuria leucospilota</name>
    <dbReference type="NCBI Taxonomy" id="206669"/>
    <lineage>
        <taxon>Eukaryota</taxon>
        <taxon>Metazoa</taxon>
        <taxon>Echinodermata</taxon>
        <taxon>Eleutherozoa</taxon>
        <taxon>Echinozoa</taxon>
        <taxon>Holothuroidea</taxon>
        <taxon>Aspidochirotacea</taxon>
        <taxon>Aspidochirotida</taxon>
        <taxon>Holothuriidae</taxon>
        <taxon>Holothuria</taxon>
    </lineage>
</organism>
<feature type="domain" description="C2H2-type" evidence="11">
    <location>
        <begin position="659"/>
        <end position="686"/>
    </location>
</feature>
<evidence type="ECO:0000259" key="11">
    <source>
        <dbReference type="PROSITE" id="PS50157"/>
    </source>
</evidence>
<dbReference type="FunFam" id="3.30.160.60:FF:000065">
    <property type="entry name" value="B-cell CLL/lymphoma 6, member B"/>
    <property type="match status" value="1"/>
</dbReference>
<gene>
    <name evidence="12" type="ORF">HOLleu_07683</name>
</gene>
<feature type="domain" description="C2H2-type" evidence="11">
    <location>
        <begin position="631"/>
        <end position="658"/>
    </location>
</feature>
<dbReference type="OrthoDB" id="8922241at2759"/>
<dbReference type="FunFam" id="3.30.160.60:FF:002343">
    <property type="entry name" value="Zinc finger protein 33A"/>
    <property type="match status" value="1"/>
</dbReference>
<feature type="domain" description="C2H2-type" evidence="11">
    <location>
        <begin position="536"/>
        <end position="564"/>
    </location>
</feature>
<evidence type="ECO:0000256" key="7">
    <source>
        <dbReference type="ARBA" id="ARBA00023125"/>
    </source>
</evidence>
<dbReference type="PROSITE" id="PS00028">
    <property type="entry name" value="ZINC_FINGER_C2H2_1"/>
    <property type="match status" value="11"/>
</dbReference>
<keyword evidence="8" id="KW-0539">Nucleus</keyword>
<dbReference type="FunFam" id="3.30.160.60:FF:001182">
    <property type="entry name" value="Zinc finger, C2H2 type"/>
    <property type="match status" value="1"/>
</dbReference>
<keyword evidence="13" id="KW-1185">Reference proteome</keyword>
<evidence type="ECO:0000256" key="8">
    <source>
        <dbReference type="ARBA" id="ARBA00023242"/>
    </source>
</evidence>
<dbReference type="PROSITE" id="PS50157">
    <property type="entry name" value="ZINC_FINGER_C2H2_2"/>
    <property type="match status" value="11"/>
</dbReference>
<feature type="domain" description="C2H2-type" evidence="11">
    <location>
        <begin position="804"/>
        <end position="831"/>
    </location>
</feature>
<dbReference type="PANTHER" id="PTHR24379">
    <property type="entry name" value="KRAB AND ZINC FINGER DOMAIN-CONTAINING"/>
    <property type="match status" value="1"/>
</dbReference>
<evidence type="ECO:0000256" key="10">
    <source>
        <dbReference type="SAM" id="MobiDB-lite"/>
    </source>
</evidence>
<dbReference type="GO" id="GO:0000981">
    <property type="term" value="F:DNA-binding transcription factor activity, RNA polymerase II-specific"/>
    <property type="evidence" value="ECO:0007669"/>
    <property type="project" value="TreeGrafter"/>
</dbReference>
<feature type="domain" description="C2H2-type" evidence="11">
    <location>
        <begin position="687"/>
        <end position="714"/>
    </location>
</feature>
<feature type="domain" description="C2H2-type" evidence="11">
    <location>
        <begin position="748"/>
        <end position="775"/>
    </location>
</feature>
<dbReference type="Pfam" id="PF00096">
    <property type="entry name" value="zf-C2H2"/>
    <property type="match status" value="9"/>
</dbReference>
<name>A0A9Q1HGA4_HOLLE</name>
<evidence type="ECO:0000256" key="9">
    <source>
        <dbReference type="PROSITE-ProRule" id="PRU00042"/>
    </source>
</evidence>
<evidence type="ECO:0000313" key="12">
    <source>
        <dbReference type="EMBL" id="KAJ8044820.1"/>
    </source>
</evidence>
<feature type="domain" description="C2H2-type" evidence="11">
    <location>
        <begin position="776"/>
        <end position="803"/>
    </location>
</feature>
<feature type="domain" description="C2H2-type" evidence="11">
    <location>
        <begin position="475"/>
        <end position="498"/>
    </location>
</feature>
<feature type="region of interest" description="Disordered" evidence="10">
    <location>
        <begin position="106"/>
        <end position="126"/>
    </location>
</feature>
<comment type="subcellular location">
    <subcellularLocation>
        <location evidence="1">Nucleus</location>
    </subcellularLocation>
</comment>
<protein>
    <recommendedName>
        <fullName evidence="11">C2H2-type domain-containing protein</fullName>
    </recommendedName>
</protein>
<comment type="caution">
    <text evidence="12">The sequence shown here is derived from an EMBL/GenBank/DDBJ whole genome shotgun (WGS) entry which is preliminary data.</text>
</comment>
<evidence type="ECO:0000256" key="5">
    <source>
        <dbReference type="ARBA" id="ARBA00022771"/>
    </source>
</evidence>
<proteinExistence type="inferred from homology"/>
<evidence type="ECO:0000313" key="13">
    <source>
        <dbReference type="Proteomes" id="UP001152320"/>
    </source>
</evidence>
<keyword evidence="6" id="KW-0862">Zinc</keyword>
<dbReference type="Gene3D" id="3.30.160.60">
    <property type="entry name" value="Classic Zinc Finger"/>
    <property type="match status" value="12"/>
</dbReference>
<feature type="compositionally biased region" description="Polar residues" evidence="10">
    <location>
        <begin position="292"/>
        <end position="307"/>
    </location>
</feature>
<dbReference type="Proteomes" id="UP001152320">
    <property type="component" value="Chromosome 3"/>
</dbReference>
<evidence type="ECO:0000256" key="3">
    <source>
        <dbReference type="ARBA" id="ARBA00022723"/>
    </source>
</evidence>
<dbReference type="FunFam" id="3.30.160.60:FF:000110">
    <property type="entry name" value="Zinc finger protein-like"/>
    <property type="match status" value="1"/>
</dbReference>
<dbReference type="FunFam" id="3.30.160.60:FF:000100">
    <property type="entry name" value="Zinc finger 45-like"/>
    <property type="match status" value="1"/>
</dbReference>
<dbReference type="GO" id="GO:0000977">
    <property type="term" value="F:RNA polymerase II transcription regulatory region sequence-specific DNA binding"/>
    <property type="evidence" value="ECO:0007669"/>
    <property type="project" value="TreeGrafter"/>
</dbReference>
<dbReference type="PANTHER" id="PTHR24379:SF127">
    <property type="entry name" value="BLOODY FINGERS-RELATED"/>
    <property type="match status" value="1"/>
</dbReference>
<keyword evidence="3" id="KW-0479">Metal-binding</keyword>
<dbReference type="FunFam" id="3.30.160.60:FF:000204">
    <property type="entry name" value="Zinc finger protein 331"/>
    <property type="match status" value="1"/>
</dbReference>
<dbReference type="EMBL" id="JAIZAY010000003">
    <property type="protein sequence ID" value="KAJ8044820.1"/>
    <property type="molecule type" value="Genomic_DNA"/>
</dbReference>
<dbReference type="FunFam" id="3.30.160.60:FF:000671">
    <property type="entry name" value="Zinc finger protein 26"/>
    <property type="match status" value="1"/>
</dbReference>
<dbReference type="FunFam" id="3.30.160.60:FF:000446">
    <property type="entry name" value="Zinc finger protein"/>
    <property type="match status" value="1"/>
</dbReference>
<feature type="compositionally biased region" description="Basic and acidic residues" evidence="10">
    <location>
        <begin position="108"/>
        <end position="124"/>
    </location>
</feature>
<keyword evidence="7" id="KW-0238">DNA-binding</keyword>
<dbReference type="Pfam" id="PF17800">
    <property type="entry name" value="NPL"/>
    <property type="match status" value="1"/>
</dbReference>
<feature type="domain" description="C2H2-type" evidence="11">
    <location>
        <begin position="447"/>
        <end position="474"/>
    </location>
</feature>
<keyword evidence="4" id="KW-0677">Repeat</keyword>
<feature type="compositionally biased region" description="Basic and acidic residues" evidence="10">
    <location>
        <begin position="272"/>
        <end position="286"/>
    </location>
</feature>
<dbReference type="InterPro" id="IPR041232">
    <property type="entry name" value="NPL"/>
</dbReference>
<evidence type="ECO:0000256" key="4">
    <source>
        <dbReference type="ARBA" id="ARBA00022737"/>
    </source>
</evidence>
<accession>A0A9Q1HGA4</accession>
<evidence type="ECO:0000256" key="1">
    <source>
        <dbReference type="ARBA" id="ARBA00004123"/>
    </source>
</evidence>
<dbReference type="GO" id="GO:0005634">
    <property type="term" value="C:nucleus"/>
    <property type="evidence" value="ECO:0007669"/>
    <property type="project" value="UniProtKB-SubCell"/>
</dbReference>
<feature type="region of interest" description="Disordered" evidence="10">
    <location>
        <begin position="270"/>
        <end position="307"/>
    </location>
</feature>
<dbReference type="GO" id="GO:0008270">
    <property type="term" value="F:zinc ion binding"/>
    <property type="evidence" value="ECO:0007669"/>
    <property type="project" value="UniProtKB-KW"/>
</dbReference>